<dbReference type="EMBL" id="AP019791">
    <property type="protein sequence ID" value="BBL79560.1"/>
    <property type="molecule type" value="Genomic_DNA"/>
</dbReference>
<organism evidence="1 2">
    <name type="scientific">Rubrobacter xylanophilus</name>
    <dbReference type="NCBI Taxonomy" id="49319"/>
    <lineage>
        <taxon>Bacteria</taxon>
        <taxon>Bacillati</taxon>
        <taxon>Actinomycetota</taxon>
        <taxon>Rubrobacteria</taxon>
        <taxon>Rubrobacterales</taxon>
        <taxon>Rubrobacteraceae</taxon>
        <taxon>Rubrobacter</taxon>
    </lineage>
</organism>
<proteinExistence type="predicted"/>
<dbReference type="AlphaFoldDB" id="A0A510HHT9"/>
<reference evidence="1" key="1">
    <citation type="journal article" date="2019" name="Microbiol. Resour. Announc.">
        <title>Complete Genome Sequence of Rubrobacter xylanophilus Strain AA3-22, Isolated from Arima Onsen in Japan.</title>
        <authorList>
            <person name="Tomariguchi N."/>
            <person name="Miyazaki K."/>
        </authorList>
    </citation>
    <scope>NUCLEOTIDE SEQUENCE [LARGE SCALE GENOMIC DNA]</scope>
    <source>
        <strain evidence="1">AA3-22</strain>
    </source>
</reference>
<keyword evidence="2" id="KW-1185">Reference proteome</keyword>
<protein>
    <submittedName>
        <fullName evidence="1">Uncharacterized protein</fullName>
    </submittedName>
</protein>
<dbReference type="Proteomes" id="UP000318065">
    <property type="component" value="Chromosome"/>
</dbReference>
<gene>
    <name evidence="1" type="ORF">RxyAA322_14140</name>
</gene>
<accession>A0A510HHT9</accession>
<evidence type="ECO:0000313" key="1">
    <source>
        <dbReference type="EMBL" id="BBL79560.1"/>
    </source>
</evidence>
<evidence type="ECO:0000313" key="2">
    <source>
        <dbReference type="Proteomes" id="UP000318065"/>
    </source>
</evidence>
<name>A0A510HHT9_9ACTN</name>
<sequence>MRFSLGRSTPAILATTAYPCLCLCRGLEQITRTTPRRRMTLQRSQMGLTLALTFITLPLLS</sequence>